<comment type="caution">
    <text evidence="7">The sequence shown here is derived from an EMBL/GenBank/DDBJ whole genome shotgun (WGS) entry which is preliminary data.</text>
</comment>
<keyword evidence="3 5" id="KW-1133">Transmembrane helix</keyword>
<feature type="domain" description="MARVEL" evidence="6">
    <location>
        <begin position="13"/>
        <end position="140"/>
    </location>
</feature>
<dbReference type="EMBL" id="JAQHRD010000005">
    <property type="protein sequence ID" value="KAJ6440453.1"/>
    <property type="molecule type" value="Genomic_DNA"/>
</dbReference>
<evidence type="ECO:0000256" key="3">
    <source>
        <dbReference type="ARBA" id="ARBA00022989"/>
    </source>
</evidence>
<dbReference type="InterPro" id="IPR008253">
    <property type="entry name" value="Marvel"/>
</dbReference>
<protein>
    <submittedName>
        <fullName evidence="7">Integral membrane protein</fullName>
    </submittedName>
</protein>
<name>A0AB34FMS9_9HYPO</name>
<evidence type="ECO:0000256" key="1">
    <source>
        <dbReference type="ARBA" id="ARBA00004141"/>
    </source>
</evidence>
<accession>A0AB34FMS9</accession>
<dbReference type="PANTHER" id="PTHR39608:SF1">
    <property type="entry name" value="INTEGRAL MEMBRANE PROTEIN (AFU_ORTHOLOGUE AFUA_5G08640)"/>
    <property type="match status" value="1"/>
</dbReference>
<sequence length="171" mass="19428">MRSTDKMALDRLVSMILRVAELAFAAVVAGVTGEYLHKSNASSWDLGRFIYTEVVAALSIFFALIWLIPFSGTFIHWPVDLFISVLWWASFGLLVDLIGSSCGAVFNWDNVSPRGDQCGKFKADIAFAFLSAVLWLASALVGLFWVRRRERLAARADAYHRHHRWYRRSRV</sequence>
<reference evidence="7" key="1">
    <citation type="submission" date="2023-01" db="EMBL/GenBank/DDBJ databases">
        <title>The growth and conidiation of Purpureocillium lavendulum are regulated by nitrogen source and histone H3K14 acetylation.</title>
        <authorList>
            <person name="Tang P."/>
            <person name="Han J."/>
            <person name="Zhang C."/>
            <person name="Tang P."/>
            <person name="Qi F."/>
            <person name="Zhang K."/>
            <person name="Liang L."/>
        </authorList>
    </citation>
    <scope>NUCLEOTIDE SEQUENCE</scope>
    <source>
        <strain evidence="7">YMF1.00683</strain>
    </source>
</reference>
<evidence type="ECO:0000256" key="4">
    <source>
        <dbReference type="ARBA" id="ARBA00023136"/>
    </source>
</evidence>
<evidence type="ECO:0000256" key="5">
    <source>
        <dbReference type="SAM" id="Phobius"/>
    </source>
</evidence>
<dbReference type="AlphaFoldDB" id="A0AB34FMS9"/>
<organism evidence="7 8">
    <name type="scientific">Purpureocillium lavendulum</name>
    <dbReference type="NCBI Taxonomy" id="1247861"/>
    <lineage>
        <taxon>Eukaryota</taxon>
        <taxon>Fungi</taxon>
        <taxon>Dikarya</taxon>
        <taxon>Ascomycota</taxon>
        <taxon>Pezizomycotina</taxon>
        <taxon>Sordariomycetes</taxon>
        <taxon>Hypocreomycetidae</taxon>
        <taxon>Hypocreales</taxon>
        <taxon>Ophiocordycipitaceae</taxon>
        <taxon>Purpureocillium</taxon>
    </lineage>
</organism>
<dbReference type="PANTHER" id="PTHR39608">
    <property type="entry name" value="INTEGRAL MEMBRANE PROTEIN (AFU_ORTHOLOGUE AFUA_5G08640)"/>
    <property type="match status" value="1"/>
</dbReference>
<feature type="transmembrane region" description="Helical" evidence="5">
    <location>
        <begin position="126"/>
        <end position="146"/>
    </location>
</feature>
<dbReference type="GO" id="GO:0016020">
    <property type="term" value="C:membrane"/>
    <property type="evidence" value="ECO:0007669"/>
    <property type="project" value="UniProtKB-SubCell"/>
</dbReference>
<feature type="transmembrane region" description="Helical" evidence="5">
    <location>
        <begin position="81"/>
        <end position="106"/>
    </location>
</feature>
<comment type="subcellular location">
    <subcellularLocation>
        <location evidence="1">Membrane</location>
        <topology evidence="1">Multi-pass membrane protein</topology>
    </subcellularLocation>
</comment>
<dbReference type="Pfam" id="PF01284">
    <property type="entry name" value="MARVEL"/>
    <property type="match status" value="1"/>
</dbReference>
<feature type="transmembrane region" description="Helical" evidence="5">
    <location>
        <begin position="49"/>
        <end position="69"/>
    </location>
</feature>
<keyword evidence="8" id="KW-1185">Reference proteome</keyword>
<evidence type="ECO:0000313" key="8">
    <source>
        <dbReference type="Proteomes" id="UP001163105"/>
    </source>
</evidence>
<evidence type="ECO:0000256" key="2">
    <source>
        <dbReference type="ARBA" id="ARBA00022692"/>
    </source>
</evidence>
<feature type="transmembrane region" description="Helical" evidence="5">
    <location>
        <begin position="12"/>
        <end position="29"/>
    </location>
</feature>
<keyword evidence="4 5" id="KW-0472">Membrane</keyword>
<evidence type="ECO:0000259" key="6">
    <source>
        <dbReference type="Pfam" id="PF01284"/>
    </source>
</evidence>
<proteinExistence type="predicted"/>
<gene>
    <name evidence="7" type="ORF">O9K51_06243</name>
</gene>
<evidence type="ECO:0000313" key="7">
    <source>
        <dbReference type="EMBL" id="KAJ6440453.1"/>
    </source>
</evidence>
<keyword evidence="2 5" id="KW-0812">Transmembrane</keyword>
<dbReference type="Proteomes" id="UP001163105">
    <property type="component" value="Unassembled WGS sequence"/>
</dbReference>